<reference evidence="3" key="1">
    <citation type="submission" date="2017-02" db="UniProtKB">
        <authorList>
            <consortium name="WormBaseParasite"/>
        </authorList>
    </citation>
    <scope>IDENTIFICATION</scope>
</reference>
<evidence type="ECO:0000313" key="3">
    <source>
        <dbReference type="WBParaSite" id="HDID_0000011301-mRNA-1"/>
    </source>
</evidence>
<dbReference type="WBParaSite" id="HDID_0000011301-mRNA-1">
    <property type="protein sequence ID" value="HDID_0000011301-mRNA-1"/>
    <property type="gene ID" value="HDID_0000011301"/>
</dbReference>
<dbReference type="Proteomes" id="UP000274504">
    <property type="component" value="Unassembled WGS sequence"/>
</dbReference>
<gene>
    <name evidence="1" type="ORF">HDID_LOCUS114</name>
</gene>
<proteinExistence type="predicted"/>
<accession>A0A0R3S7R6</accession>
<dbReference type="AlphaFoldDB" id="A0A0R3S7R6"/>
<dbReference type="PROSITE" id="PS51257">
    <property type="entry name" value="PROKAR_LIPOPROTEIN"/>
    <property type="match status" value="1"/>
</dbReference>
<name>A0A0R3S7R6_HYMDI</name>
<sequence length="69" mass="7584">MKRERRSPLLSPLLGHAIPDLSTAPSSLSGCQCLQGDDTDDVCVMPTETVCTQPDQPKYQPNQLKARED</sequence>
<protein>
    <submittedName>
        <fullName evidence="3">Lipoprotein</fullName>
    </submittedName>
</protein>
<organism evidence="3">
    <name type="scientific">Hymenolepis diminuta</name>
    <name type="common">Rat tapeworm</name>
    <dbReference type="NCBI Taxonomy" id="6216"/>
    <lineage>
        <taxon>Eukaryota</taxon>
        <taxon>Metazoa</taxon>
        <taxon>Spiralia</taxon>
        <taxon>Lophotrochozoa</taxon>
        <taxon>Platyhelminthes</taxon>
        <taxon>Cestoda</taxon>
        <taxon>Eucestoda</taxon>
        <taxon>Cyclophyllidea</taxon>
        <taxon>Hymenolepididae</taxon>
        <taxon>Hymenolepis</taxon>
    </lineage>
</organism>
<evidence type="ECO:0000313" key="1">
    <source>
        <dbReference type="EMBL" id="VDL11732.1"/>
    </source>
</evidence>
<dbReference type="EMBL" id="UYSG01000011">
    <property type="protein sequence ID" value="VDL11732.1"/>
    <property type="molecule type" value="Genomic_DNA"/>
</dbReference>
<evidence type="ECO:0000313" key="2">
    <source>
        <dbReference type="Proteomes" id="UP000274504"/>
    </source>
</evidence>
<reference evidence="1 2" key="2">
    <citation type="submission" date="2018-11" db="EMBL/GenBank/DDBJ databases">
        <authorList>
            <consortium name="Pathogen Informatics"/>
        </authorList>
    </citation>
    <scope>NUCLEOTIDE SEQUENCE [LARGE SCALE GENOMIC DNA]</scope>
</reference>